<dbReference type="InterPro" id="IPR006097">
    <property type="entry name" value="Glu/Leu/Phe/Val/Trp_DH_dimer"/>
</dbReference>
<dbReference type="PIRSF" id="PIRSF000185">
    <property type="entry name" value="Glu_DH"/>
    <property type="match status" value="1"/>
</dbReference>
<protein>
    <recommendedName>
        <fullName evidence="4">Glutamate dehydrogenase</fullName>
    </recommendedName>
</protein>
<dbReference type="Gene3D" id="3.40.50.10860">
    <property type="entry name" value="Leucine Dehydrogenase, chain A, domain 1"/>
    <property type="match status" value="1"/>
</dbReference>
<proteinExistence type="inferred from homology"/>
<dbReference type="PANTHER" id="PTHR43571">
    <property type="entry name" value="NADP-SPECIFIC GLUTAMATE DEHYDROGENASE 1-RELATED"/>
    <property type="match status" value="1"/>
</dbReference>
<dbReference type="Pfam" id="PF02812">
    <property type="entry name" value="ELFV_dehydrog_N"/>
    <property type="match status" value="1"/>
</dbReference>
<dbReference type="PANTHER" id="PTHR43571:SF1">
    <property type="entry name" value="NADP-SPECIFIC GLUTAMATE DEHYDROGENASE 1-RELATED"/>
    <property type="match status" value="1"/>
</dbReference>
<dbReference type="PRINTS" id="PR00082">
    <property type="entry name" value="GLFDHDRGNASE"/>
</dbReference>
<comment type="similarity">
    <text evidence="1 4 5">Belongs to the Glu/Leu/Phe/Val dehydrogenases family.</text>
</comment>
<dbReference type="Pfam" id="PF00208">
    <property type="entry name" value="ELFV_dehydrog"/>
    <property type="match status" value="1"/>
</dbReference>
<evidence type="ECO:0000256" key="3">
    <source>
        <dbReference type="ARBA" id="ARBA00023002"/>
    </source>
</evidence>
<dbReference type="Gene3D" id="1.10.285.10">
    <property type="entry name" value="Glutamate Dehydrogenase, chain A, domain 3"/>
    <property type="match status" value="2"/>
</dbReference>
<dbReference type="EMBL" id="HBGS01053185">
    <property type="protein sequence ID" value="CAD9471595.1"/>
    <property type="molecule type" value="Transcribed_RNA"/>
</dbReference>
<dbReference type="SUPFAM" id="SSF51735">
    <property type="entry name" value="NAD(P)-binding Rossmann-fold domains"/>
    <property type="match status" value="1"/>
</dbReference>
<dbReference type="AlphaFoldDB" id="A0A7S2E2V9"/>
<evidence type="ECO:0000313" key="7">
    <source>
        <dbReference type="EMBL" id="CAD9471595.1"/>
    </source>
</evidence>
<comment type="subunit">
    <text evidence="2">Homohexamer.</text>
</comment>
<dbReference type="InterPro" id="IPR036291">
    <property type="entry name" value="NAD(P)-bd_dom_sf"/>
</dbReference>
<keyword evidence="3 4" id="KW-0560">Oxidoreductase</keyword>
<dbReference type="FunFam" id="3.40.50.720:FF:000030">
    <property type="entry name" value="Glutamate dehydrogenase"/>
    <property type="match status" value="1"/>
</dbReference>
<accession>A0A7S2E2V9</accession>
<reference evidence="7" key="1">
    <citation type="submission" date="2021-01" db="EMBL/GenBank/DDBJ databases">
        <authorList>
            <person name="Corre E."/>
            <person name="Pelletier E."/>
            <person name="Niang G."/>
            <person name="Scheremetjew M."/>
            <person name="Finn R."/>
            <person name="Kale V."/>
            <person name="Holt S."/>
            <person name="Cochrane G."/>
            <person name="Meng A."/>
            <person name="Brown T."/>
            <person name="Cohen L."/>
        </authorList>
    </citation>
    <scope>NUCLEOTIDE SEQUENCE</scope>
    <source>
        <strain evidence="7">CCMP1381</strain>
    </source>
</reference>
<dbReference type="InterPro" id="IPR006095">
    <property type="entry name" value="Glu/Leu/Phe/Val/Trp_DH"/>
</dbReference>
<feature type="domain" description="Glutamate/phenylalanine/leucine/valine/L-tryptophan dehydrogenase C-terminal" evidence="6">
    <location>
        <begin position="254"/>
        <end position="491"/>
    </location>
</feature>
<dbReference type="Gene3D" id="3.40.50.720">
    <property type="entry name" value="NAD(P)-binding Rossmann-like Domain"/>
    <property type="match status" value="1"/>
</dbReference>
<evidence type="ECO:0000256" key="1">
    <source>
        <dbReference type="ARBA" id="ARBA00006382"/>
    </source>
</evidence>
<dbReference type="SUPFAM" id="SSF53223">
    <property type="entry name" value="Aminoacid dehydrogenase-like, N-terminal domain"/>
    <property type="match status" value="1"/>
</dbReference>
<evidence type="ECO:0000259" key="6">
    <source>
        <dbReference type="SMART" id="SM00839"/>
    </source>
</evidence>
<name>A0A7S2E2V9_9STRA</name>
<dbReference type="GO" id="GO:0006537">
    <property type="term" value="P:glutamate biosynthetic process"/>
    <property type="evidence" value="ECO:0007669"/>
    <property type="project" value="TreeGrafter"/>
</dbReference>
<organism evidence="7">
    <name type="scientific">Octactis speculum</name>
    <dbReference type="NCBI Taxonomy" id="3111310"/>
    <lineage>
        <taxon>Eukaryota</taxon>
        <taxon>Sar</taxon>
        <taxon>Stramenopiles</taxon>
        <taxon>Ochrophyta</taxon>
        <taxon>Dictyochophyceae</taxon>
        <taxon>Dictyochales</taxon>
        <taxon>Dictyochaceae</taxon>
        <taxon>Octactis</taxon>
    </lineage>
</organism>
<dbReference type="GO" id="GO:0004354">
    <property type="term" value="F:glutamate dehydrogenase (NADP+) activity"/>
    <property type="evidence" value="ECO:0007669"/>
    <property type="project" value="TreeGrafter"/>
</dbReference>
<dbReference type="GO" id="GO:0005829">
    <property type="term" value="C:cytosol"/>
    <property type="evidence" value="ECO:0007669"/>
    <property type="project" value="TreeGrafter"/>
</dbReference>
<dbReference type="SMART" id="SM00839">
    <property type="entry name" value="ELFV_dehydrog"/>
    <property type="match status" value="1"/>
</dbReference>
<evidence type="ECO:0000256" key="4">
    <source>
        <dbReference type="PIRNR" id="PIRNR000185"/>
    </source>
</evidence>
<evidence type="ECO:0000256" key="2">
    <source>
        <dbReference type="ARBA" id="ARBA00011643"/>
    </source>
</evidence>
<dbReference type="InterPro" id="IPR014362">
    <property type="entry name" value="Glu_DH"/>
</dbReference>
<gene>
    <name evidence="7" type="ORF">DSPE1174_LOCUS27434</name>
</gene>
<dbReference type="InterPro" id="IPR050724">
    <property type="entry name" value="Glu_Leu_Phe_Val_DH"/>
</dbReference>
<dbReference type="InterPro" id="IPR006096">
    <property type="entry name" value="Glu/Leu/Phe/Val/Trp_DH_C"/>
</dbReference>
<sequence>MQRPIAVQLAQFSNQNMLSRPGGVHSSVRGTTMHWRNKPLLRRDGDTRFKTGAEAANLLYEEAKRRDGNLPKFLCTFQSTLRSIAPLFDRNPKYAWIAKQLIEPERMVQFRVAWLDDTGVSRMNRGYRMQYSSTLGPYHGSLNFNARVDSDFIKSQGFDAVLTNSISGLDIGAASGGADFNPKNKSDAEIQRFSQSFMTELSKYIGPDIDLPGPGLGVSATEIGYMYGQYKRINSSVAGRGTGILWGGQMKWKAAPGFGVVYFAQAMLNDKSDSLEGKRCVVTGSGMMAMSVAKKLCELGATVLTLSDSSGYIYEQDGLDLSRLDTINKIKAERGARLGRYLMSSTTAKYDEPSEIFNVPCDLVFPCSGSEYAIDEKVANKLADNNCMGVIEGGHMPSTPEAILAYKQRGMLHGPYKASLAAGGPIVNGAQMSVHEFANKEELDERLEAAAQRTFAKVKRTAMEFNARGDLHAGANMAGFLKVADVMSAHGAV</sequence>
<evidence type="ECO:0000256" key="5">
    <source>
        <dbReference type="RuleBase" id="RU004417"/>
    </source>
</evidence>
<dbReference type="InterPro" id="IPR046346">
    <property type="entry name" value="Aminoacid_DH-like_N_sf"/>
</dbReference>